<reference evidence="1 2" key="1">
    <citation type="submission" date="2013-11" db="EMBL/GenBank/DDBJ databases">
        <title>Draft genome of the bovine lungworm Dictyocaulus viviparus.</title>
        <authorList>
            <person name="Mitreva M."/>
        </authorList>
    </citation>
    <scope>NUCLEOTIDE SEQUENCE [LARGE SCALE GENOMIC DNA]</scope>
    <source>
        <strain evidence="1 2">HannoverDv2000</strain>
    </source>
</reference>
<dbReference type="PROSITE" id="PS50092">
    <property type="entry name" value="TSP1"/>
    <property type="match status" value="1"/>
</dbReference>
<accession>A0A0D8X6X0</accession>
<evidence type="ECO:0000313" key="2">
    <source>
        <dbReference type="Proteomes" id="UP000053766"/>
    </source>
</evidence>
<dbReference type="InterPro" id="IPR000884">
    <property type="entry name" value="TSP1_rpt"/>
</dbReference>
<dbReference type="EMBL" id="KN717462">
    <property type="protein sequence ID" value="KJH40248.1"/>
    <property type="molecule type" value="Genomic_DNA"/>
</dbReference>
<protein>
    <submittedName>
        <fullName evidence="1">Thrombospondin type 1 domain protein</fullName>
    </submittedName>
</protein>
<dbReference type="AlphaFoldDB" id="A0A0D8X6X0"/>
<proteinExistence type="predicted"/>
<dbReference type="Pfam" id="PF00090">
    <property type="entry name" value="TSP_1"/>
    <property type="match status" value="1"/>
</dbReference>
<gene>
    <name evidence="1" type="ORF">DICVIV_13810</name>
</gene>
<dbReference type="Gene3D" id="2.20.100.10">
    <property type="entry name" value="Thrombospondin type-1 (TSP1) repeat"/>
    <property type="match status" value="1"/>
</dbReference>
<dbReference type="OrthoDB" id="446173at2759"/>
<dbReference type="InterPro" id="IPR036383">
    <property type="entry name" value="TSP1_rpt_sf"/>
</dbReference>
<reference evidence="2" key="2">
    <citation type="journal article" date="2016" name="Sci. Rep.">
        <title>Dictyocaulus viviparus genome, variome and transcriptome elucidate lungworm biology and support future intervention.</title>
        <authorList>
            <person name="McNulty S.N."/>
            <person name="Strube C."/>
            <person name="Rosa B.A."/>
            <person name="Martin J.C."/>
            <person name="Tyagi R."/>
            <person name="Choi Y.J."/>
            <person name="Wang Q."/>
            <person name="Hallsworth Pepin K."/>
            <person name="Zhang X."/>
            <person name="Ozersky P."/>
            <person name="Wilson R.K."/>
            <person name="Sternberg P.W."/>
            <person name="Gasser R.B."/>
            <person name="Mitreva M."/>
        </authorList>
    </citation>
    <scope>NUCLEOTIDE SEQUENCE [LARGE SCALE GENOMIC DNA]</scope>
    <source>
        <strain evidence="2">HannoverDv2000</strain>
    </source>
</reference>
<dbReference type="SUPFAM" id="SSF82895">
    <property type="entry name" value="TSP-1 type 1 repeat"/>
    <property type="match status" value="1"/>
</dbReference>
<evidence type="ECO:0000313" key="1">
    <source>
        <dbReference type="EMBL" id="KJH40248.1"/>
    </source>
</evidence>
<dbReference type="SMART" id="SM00209">
    <property type="entry name" value="TSP1"/>
    <property type="match status" value="1"/>
</dbReference>
<keyword evidence="2" id="KW-1185">Reference proteome</keyword>
<organism evidence="1 2">
    <name type="scientific">Dictyocaulus viviparus</name>
    <name type="common">Bovine lungworm</name>
    <dbReference type="NCBI Taxonomy" id="29172"/>
    <lineage>
        <taxon>Eukaryota</taxon>
        <taxon>Metazoa</taxon>
        <taxon>Ecdysozoa</taxon>
        <taxon>Nematoda</taxon>
        <taxon>Chromadorea</taxon>
        <taxon>Rhabditida</taxon>
        <taxon>Rhabditina</taxon>
        <taxon>Rhabditomorpha</taxon>
        <taxon>Strongyloidea</taxon>
        <taxon>Metastrongylidae</taxon>
        <taxon>Dictyocaulus</taxon>
    </lineage>
</organism>
<name>A0A0D8X6X0_DICVI</name>
<dbReference type="STRING" id="29172.A0A0D8X6X0"/>
<sequence>MTKKEICCVTRAYFHNGEKFYFFGQIVTQYRNLSTEQRFCEGTLCSAWSNWMEWSDCTVTCGNGLRLRQRTCQYGTNCAGPQTHGQNGMNGLSAQRDVVQDNGVDFVYALRQKMKKARIVREETWKQRCAKDWFVVDGLIGVIGLSVIENVVLENVYELGLA</sequence>
<dbReference type="Proteomes" id="UP000053766">
    <property type="component" value="Unassembled WGS sequence"/>
</dbReference>